<dbReference type="SUPFAM" id="SSF52540">
    <property type="entry name" value="P-loop containing nucleoside triphosphate hydrolases"/>
    <property type="match status" value="1"/>
</dbReference>
<dbReference type="PRINTS" id="PR01590">
    <property type="entry name" value="HTHFIS"/>
</dbReference>
<keyword evidence="1" id="KW-0547">Nucleotide-binding</keyword>
<dbReference type="CDD" id="cd00009">
    <property type="entry name" value="AAA"/>
    <property type="match status" value="1"/>
</dbReference>
<organism evidence="7 8">
    <name type="scientific">Clostridium brassicae</name>
    <dbReference type="NCBI Taxonomy" id="2999072"/>
    <lineage>
        <taxon>Bacteria</taxon>
        <taxon>Bacillati</taxon>
        <taxon>Bacillota</taxon>
        <taxon>Clostridia</taxon>
        <taxon>Eubacteriales</taxon>
        <taxon>Clostridiaceae</taxon>
        <taxon>Clostridium</taxon>
    </lineage>
</organism>
<dbReference type="SUPFAM" id="SSF55785">
    <property type="entry name" value="PYP-like sensor domain (PAS domain)"/>
    <property type="match status" value="1"/>
</dbReference>
<evidence type="ECO:0000256" key="3">
    <source>
        <dbReference type="ARBA" id="ARBA00023015"/>
    </source>
</evidence>
<comment type="caution">
    <text evidence="7">The sequence shown here is derived from an EMBL/GenBank/DDBJ whole genome shotgun (WGS) entry which is preliminary data.</text>
</comment>
<dbReference type="PROSITE" id="PS00676">
    <property type="entry name" value="SIGMA54_INTERACT_2"/>
    <property type="match status" value="1"/>
</dbReference>
<evidence type="ECO:0000313" key="7">
    <source>
        <dbReference type="EMBL" id="MCY6956998.1"/>
    </source>
</evidence>
<dbReference type="Pfam" id="PF13426">
    <property type="entry name" value="PAS_9"/>
    <property type="match status" value="1"/>
</dbReference>
<dbReference type="InterPro" id="IPR003593">
    <property type="entry name" value="AAA+_ATPase"/>
</dbReference>
<dbReference type="Proteomes" id="UP001144612">
    <property type="component" value="Unassembled WGS sequence"/>
</dbReference>
<evidence type="ECO:0000313" key="8">
    <source>
        <dbReference type="Proteomes" id="UP001144612"/>
    </source>
</evidence>
<dbReference type="Pfam" id="PF00989">
    <property type="entry name" value="PAS"/>
    <property type="match status" value="1"/>
</dbReference>
<dbReference type="InterPro" id="IPR058031">
    <property type="entry name" value="AAA_lid_NorR"/>
</dbReference>
<dbReference type="Pfam" id="PF25601">
    <property type="entry name" value="AAA_lid_14"/>
    <property type="match status" value="1"/>
</dbReference>
<sequence>MEERCFIDDFLENFDVILKNVKEGIIVLDFKGEIVRVNQKGMDICKEGSEENLKRKILNIYPEIESREIFSKGYSIDKCKNHVEINDVKVEIKIQPISYKNKDIGTIIFIYEDLNYDKLAKELENNNKYIKEMETILERAYDGVVAVNKEGIITIISKSYAEYLGVNQKDAIGRHVTEVIDNTRMHRVVKSGKPESTQLQKINDKYIITTRIPIVKNGQVVGAVANVLFRDTRNYNLFYNKINKIEEEFQNKEEKQISEAVYVFDNIIGDSDVIKKTKYLAKKAAGTKSSVLLKGESGTGKELFAHAIHNESKRSSKNFIKVNCAAIPNELLESELFGYEKGSFTGAKTEGKIGKFELADKGTIFLDEIGDMPIHMQAKLLRVIQEREVERIGSNTTKKIDIRIISATNRDLEAMVKEGKFRRDLYYRLNVVEVNIPPLRERKEDIIPLVVFLINKLCNKLDKKVNGISIKAMEFLKNYRWEGNIRQLENVLERAINVVEDKEQILPEHLPSSITGMITNNDKIESLDSIINEAEKHAIVNALIICNGNKTKASKILNISRSTLYEKMNKHKVEI</sequence>
<dbReference type="InterPro" id="IPR013767">
    <property type="entry name" value="PAS_fold"/>
</dbReference>
<dbReference type="SMART" id="SM00091">
    <property type="entry name" value="PAS"/>
    <property type="match status" value="2"/>
</dbReference>
<dbReference type="PROSITE" id="PS50112">
    <property type="entry name" value="PAS"/>
    <property type="match status" value="1"/>
</dbReference>
<keyword evidence="8" id="KW-1185">Reference proteome</keyword>
<name>A0ABT4D3X7_9CLOT</name>
<evidence type="ECO:0000256" key="1">
    <source>
        <dbReference type="ARBA" id="ARBA00022741"/>
    </source>
</evidence>
<dbReference type="SMART" id="SM00382">
    <property type="entry name" value="AAA"/>
    <property type="match status" value="1"/>
</dbReference>
<dbReference type="InterPro" id="IPR009057">
    <property type="entry name" value="Homeodomain-like_sf"/>
</dbReference>
<keyword evidence="2" id="KW-0067">ATP-binding</keyword>
<evidence type="ECO:0000259" key="6">
    <source>
        <dbReference type="PROSITE" id="PS50112"/>
    </source>
</evidence>
<protein>
    <submittedName>
        <fullName evidence="7">Sigma 54-interacting transcriptional regulator</fullName>
    </submittedName>
</protein>
<proteinExistence type="predicted"/>
<dbReference type="Gene3D" id="1.10.10.60">
    <property type="entry name" value="Homeodomain-like"/>
    <property type="match status" value="1"/>
</dbReference>
<feature type="domain" description="Sigma-54 factor interaction" evidence="5">
    <location>
        <begin position="267"/>
        <end position="497"/>
    </location>
</feature>
<evidence type="ECO:0000259" key="5">
    <source>
        <dbReference type="PROSITE" id="PS50045"/>
    </source>
</evidence>
<feature type="domain" description="PAS" evidence="6">
    <location>
        <begin position="129"/>
        <end position="180"/>
    </location>
</feature>
<dbReference type="Gene3D" id="3.40.50.300">
    <property type="entry name" value="P-loop containing nucleotide triphosphate hydrolases"/>
    <property type="match status" value="1"/>
</dbReference>
<dbReference type="PANTHER" id="PTHR32071:SF57">
    <property type="entry name" value="C4-DICARBOXYLATE TRANSPORT TRANSCRIPTIONAL REGULATORY PROTEIN DCTD"/>
    <property type="match status" value="1"/>
</dbReference>
<dbReference type="InterPro" id="IPR000014">
    <property type="entry name" value="PAS"/>
</dbReference>
<dbReference type="PROSITE" id="PS00675">
    <property type="entry name" value="SIGMA54_INTERACT_1"/>
    <property type="match status" value="1"/>
</dbReference>
<dbReference type="Gene3D" id="3.30.450.20">
    <property type="entry name" value="PAS domain"/>
    <property type="match status" value="2"/>
</dbReference>
<dbReference type="InterPro" id="IPR035965">
    <property type="entry name" value="PAS-like_dom_sf"/>
</dbReference>
<dbReference type="CDD" id="cd00130">
    <property type="entry name" value="PAS"/>
    <property type="match status" value="1"/>
</dbReference>
<keyword evidence="3" id="KW-0805">Transcription regulation</keyword>
<dbReference type="PROSITE" id="PS50045">
    <property type="entry name" value="SIGMA54_INTERACT_4"/>
    <property type="match status" value="1"/>
</dbReference>
<keyword evidence="4" id="KW-0804">Transcription</keyword>
<dbReference type="InterPro" id="IPR027417">
    <property type="entry name" value="P-loop_NTPase"/>
</dbReference>
<dbReference type="Pfam" id="PF02954">
    <property type="entry name" value="HTH_8"/>
    <property type="match status" value="1"/>
</dbReference>
<dbReference type="InterPro" id="IPR025662">
    <property type="entry name" value="Sigma_54_int_dom_ATP-bd_1"/>
</dbReference>
<dbReference type="InterPro" id="IPR002197">
    <property type="entry name" value="HTH_Fis"/>
</dbReference>
<dbReference type="InterPro" id="IPR025943">
    <property type="entry name" value="Sigma_54_int_dom_ATP-bd_2"/>
</dbReference>
<evidence type="ECO:0000256" key="2">
    <source>
        <dbReference type="ARBA" id="ARBA00022840"/>
    </source>
</evidence>
<dbReference type="RefSeq" id="WP_268059360.1">
    <property type="nucleotide sequence ID" value="NZ_JAPQFJ010000001.1"/>
</dbReference>
<accession>A0ABT4D3X7</accession>
<dbReference type="Pfam" id="PF00158">
    <property type="entry name" value="Sigma54_activat"/>
    <property type="match status" value="1"/>
</dbReference>
<dbReference type="EMBL" id="JAPQFJ010000001">
    <property type="protein sequence ID" value="MCY6956998.1"/>
    <property type="molecule type" value="Genomic_DNA"/>
</dbReference>
<dbReference type="InterPro" id="IPR002078">
    <property type="entry name" value="Sigma_54_int"/>
</dbReference>
<reference evidence="7" key="1">
    <citation type="submission" date="2022-12" db="EMBL/GenBank/DDBJ databases">
        <title>Clostridium sp. nov., isolated from industrial wastewater.</title>
        <authorList>
            <person name="Jiayan W."/>
        </authorList>
    </citation>
    <scope>NUCLEOTIDE SEQUENCE</scope>
    <source>
        <strain evidence="7">ZC22-4</strain>
    </source>
</reference>
<dbReference type="Gene3D" id="1.10.8.60">
    <property type="match status" value="1"/>
</dbReference>
<dbReference type="PANTHER" id="PTHR32071">
    <property type="entry name" value="TRANSCRIPTIONAL REGULATORY PROTEIN"/>
    <property type="match status" value="1"/>
</dbReference>
<dbReference type="SUPFAM" id="SSF46689">
    <property type="entry name" value="Homeodomain-like"/>
    <property type="match status" value="1"/>
</dbReference>
<evidence type="ECO:0000256" key="4">
    <source>
        <dbReference type="ARBA" id="ARBA00023163"/>
    </source>
</evidence>
<gene>
    <name evidence="7" type="ORF">OW729_00010</name>
</gene>